<dbReference type="SUPFAM" id="SSF81442">
    <property type="entry name" value="Cytochrome c oxidase subunit I-like"/>
    <property type="match status" value="1"/>
</dbReference>
<feature type="transmembrane region" description="Helical" evidence="1">
    <location>
        <begin position="52"/>
        <end position="70"/>
    </location>
</feature>
<feature type="transmembrane region" description="Helical" evidence="1">
    <location>
        <begin position="147"/>
        <end position="169"/>
    </location>
</feature>
<feature type="transmembrane region" description="Helical" evidence="1">
    <location>
        <begin position="115"/>
        <end position="135"/>
    </location>
</feature>
<evidence type="ECO:0000256" key="1">
    <source>
        <dbReference type="SAM" id="Phobius"/>
    </source>
</evidence>
<evidence type="ECO:0000313" key="3">
    <source>
        <dbReference type="Proteomes" id="UP000290848"/>
    </source>
</evidence>
<feature type="transmembrane region" description="Helical" evidence="1">
    <location>
        <begin position="12"/>
        <end position="32"/>
    </location>
</feature>
<dbReference type="RefSeq" id="WP_128768410.1">
    <property type="nucleotide sequence ID" value="NZ_RXOC01000003.1"/>
</dbReference>
<dbReference type="GO" id="GO:0016020">
    <property type="term" value="C:membrane"/>
    <property type="evidence" value="ECO:0007669"/>
    <property type="project" value="InterPro"/>
</dbReference>
<feature type="transmembrane region" description="Helical" evidence="1">
    <location>
        <begin position="322"/>
        <end position="344"/>
    </location>
</feature>
<feature type="transmembrane region" description="Helical" evidence="1">
    <location>
        <begin position="220"/>
        <end position="239"/>
    </location>
</feature>
<dbReference type="InterPro" id="IPR000883">
    <property type="entry name" value="Cyt_C_Oxase_1"/>
</dbReference>
<dbReference type="InterPro" id="IPR036927">
    <property type="entry name" value="Cyt_c_oxase-like_su1_sf"/>
</dbReference>
<feature type="transmembrane region" description="Helical" evidence="1">
    <location>
        <begin position="82"/>
        <end position="103"/>
    </location>
</feature>
<dbReference type="Proteomes" id="UP000290848">
    <property type="component" value="Unassembled WGS sequence"/>
</dbReference>
<dbReference type="Pfam" id="PF00115">
    <property type="entry name" value="COX1"/>
    <property type="match status" value="1"/>
</dbReference>
<keyword evidence="1" id="KW-0472">Membrane</keyword>
<keyword evidence="1" id="KW-0812">Transmembrane</keyword>
<dbReference type="Gene3D" id="1.20.210.10">
    <property type="entry name" value="Cytochrome c oxidase-like, subunit I domain"/>
    <property type="match status" value="1"/>
</dbReference>
<proteinExistence type="predicted"/>
<feature type="transmembrane region" description="Helical" evidence="1">
    <location>
        <begin position="245"/>
        <end position="266"/>
    </location>
</feature>
<evidence type="ECO:0000313" key="2">
    <source>
        <dbReference type="EMBL" id="RXF71165.1"/>
    </source>
</evidence>
<dbReference type="GO" id="GO:0009060">
    <property type="term" value="P:aerobic respiration"/>
    <property type="evidence" value="ECO:0007669"/>
    <property type="project" value="InterPro"/>
</dbReference>
<comment type="caution">
    <text evidence="2">The sequence shown here is derived from an EMBL/GenBank/DDBJ whole genome shotgun (WGS) entry which is preliminary data.</text>
</comment>
<feature type="transmembrane region" description="Helical" evidence="1">
    <location>
        <begin position="189"/>
        <end position="208"/>
    </location>
</feature>
<dbReference type="AlphaFoldDB" id="A0A4Q0MD69"/>
<protein>
    <submittedName>
        <fullName evidence="2">Cytochrome C oxidase subunit I</fullName>
    </submittedName>
</protein>
<name>A0A4Q0MD69_9SPHI</name>
<dbReference type="GO" id="GO:0004129">
    <property type="term" value="F:cytochrome-c oxidase activity"/>
    <property type="evidence" value="ECO:0007669"/>
    <property type="project" value="InterPro"/>
</dbReference>
<organism evidence="2 3">
    <name type="scientific">Arcticibacter tournemirensis</name>
    <dbReference type="NCBI Taxonomy" id="699437"/>
    <lineage>
        <taxon>Bacteria</taxon>
        <taxon>Pseudomonadati</taxon>
        <taxon>Bacteroidota</taxon>
        <taxon>Sphingobacteriia</taxon>
        <taxon>Sphingobacteriales</taxon>
        <taxon>Sphingobacteriaceae</taxon>
        <taxon>Arcticibacter</taxon>
    </lineage>
</organism>
<feature type="transmembrane region" description="Helical" evidence="1">
    <location>
        <begin position="365"/>
        <end position="384"/>
    </location>
</feature>
<reference evidence="2 3" key="1">
    <citation type="submission" date="2018-12" db="EMBL/GenBank/DDBJ databases">
        <title>The Draft Genome Sequence of the Soil Bacterium Pedobacter tournemirensis R1.</title>
        <authorList>
            <person name="He J."/>
        </authorList>
    </citation>
    <scope>NUCLEOTIDE SEQUENCE [LARGE SCALE GENOMIC DNA]</scope>
    <source>
        <strain evidence="2 3">R1</strain>
    </source>
</reference>
<gene>
    <name evidence="2" type="ORF">EKH83_05575</name>
</gene>
<feature type="transmembrane region" description="Helical" evidence="1">
    <location>
        <begin position="404"/>
        <end position="427"/>
    </location>
</feature>
<keyword evidence="1" id="KW-1133">Transmembrane helix</keyword>
<accession>A0A4Q0MD69</accession>
<feature type="transmembrane region" description="Helical" evidence="1">
    <location>
        <begin position="287"/>
        <end position="310"/>
    </location>
</feature>
<dbReference type="GO" id="GO:0020037">
    <property type="term" value="F:heme binding"/>
    <property type="evidence" value="ECO:0007669"/>
    <property type="project" value="InterPro"/>
</dbReference>
<sequence>MSVINRFFIKFSLWMLLCALLFGVLAAFAFLFPENFNQWLPFQQMRPAHTSAALFWIITNAAGSICYFRNREQNKAQAAGQFQSVFMVIWMLVIVAIFINYFFNQYGGREYWEFPSYLNIPLLVGWIFFTTTILLSAKRNGTAYEWMWLTGAIFFLITFTEQNLWHLTWFRESYIREVTVQWKANGSMVGAWNQMINGLSLFLIIKINGNKELAYSKTSFFLFFLGLFNLMFNWGHHVYNLPNANWMRGVAYAVSMTEWVILIHLLRNFRNSLQQAKRLEYSVSFRFIAAAEIWICANLLLALLMSIPAINRYTHGTHITVAHAMGTTIGINTMILLAVTGYILKADAFSDASARLVRTMLRITNISLFVFWLSLIAAGIIKGYLITEHPEIPFAAVMQIVNPFILVVAISGSAMLLSLGTIAFIFLKKNKAKATEGFTEPSPVVNPEIKDEHNYSEI</sequence>
<dbReference type="EMBL" id="RXOC01000003">
    <property type="protein sequence ID" value="RXF71165.1"/>
    <property type="molecule type" value="Genomic_DNA"/>
</dbReference>